<feature type="region of interest" description="Disordered" evidence="1">
    <location>
        <begin position="627"/>
        <end position="673"/>
    </location>
</feature>
<evidence type="ECO:0000256" key="1">
    <source>
        <dbReference type="SAM" id="MobiDB-lite"/>
    </source>
</evidence>
<protein>
    <submittedName>
        <fullName evidence="2">Uncharacterized protein</fullName>
    </submittedName>
</protein>
<feature type="region of interest" description="Disordered" evidence="1">
    <location>
        <begin position="99"/>
        <end position="128"/>
    </location>
</feature>
<comment type="caution">
    <text evidence="2">The sequence shown here is derived from an EMBL/GenBank/DDBJ whole genome shotgun (WGS) entry which is preliminary data.</text>
</comment>
<feature type="compositionally biased region" description="Polar residues" evidence="1">
    <location>
        <begin position="1100"/>
        <end position="1114"/>
    </location>
</feature>
<feature type="region of interest" description="Disordered" evidence="1">
    <location>
        <begin position="1341"/>
        <end position="1368"/>
    </location>
</feature>
<evidence type="ECO:0000313" key="3">
    <source>
        <dbReference type="Proteomes" id="UP000299084"/>
    </source>
</evidence>
<feature type="region of interest" description="Disordered" evidence="1">
    <location>
        <begin position="933"/>
        <end position="960"/>
    </location>
</feature>
<name>A0A5N4D045_CAMDR</name>
<evidence type="ECO:0000313" key="2">
    <source>
        <dbReference type="EMBL" id="KAB1264464.1"/>
    </source>
</evidence>
<feature type="compositionally biased region" description="Polar residues" evidence="1">
    <location>
        <begin position="1341"/>
        <end position="1350"/>
    </location>
</feature>
<feature type="compositionally biased region" description="Basic and acidic residues" evidence="1">
    <location>
        <begin position="561"/>
        <end position="570"/>
    </location>
</feature>
<gene>
    <name evidence="2" type="ORF">Cadr_000020687</name>
</gene>
<accession>A0A5N4D045</accession>
<feature type="region of interest" description="Disordered" evidence="1">
    <location>
        <begin position="25"/>
        <end position="52"/>
    </location>
</feature>
<feature type="region of interest" description="Disordered" evidence="1">
    <location>
        <begin position="1269"/>
        <end position="1303"/>
    </location>
</feature>
<sequence length="1811" mass="194208">MPSGSGGGGAAGLHFFCFCLPGSNKKGSKKPPAPAGRGFTWKTWKSQPTGPLPTPPYLTVNRGSGPCGIQRCPPGHTQCPPALGVSKAYIQGPLSSAVGGQRVRGPAGAARGLSAPGTKSEPQRVTNSRPCVPRVSLRFVWFGEQRGSVWGRREGRGRVGEGQPGPRLLERGRREGGEPRARGASVKRTQDLNRHRPARLPGENSETVNMQMQLPCAVSRARTPYPAGGQPPAGPTSRAGGARPKPPLDFVQSYRNPRARTERDKRTHTDTCPMTFNDGAKVNERGEESLFNEHGAPPTLSAPKLWQASSPGEALPLSHPSAPHGLAQGCQAPPLKPDFPDGIPAPPFTSCVTLGSLPNLSSLCWPQKGLPEARGQHHWAHPWALRSHSPNTTPVPCMTRFPRCSGTLVTPGLQVSPSWVDNKGHVKGHRDLLAFPWPFPGPLLRSWTQLSSAILDQEALRNDTSLRPTVRRPQEYKPPWLGHLLYVTSPSAPHSDPSGRETALFPEKASIHSATTQGHLLCTRPCARLRVLSSDGDRQGPHSQEVSTCGKLILQCRRPETNITRAEKTAPRRLSTSKESKHRGTGAATEERLLPSGVFGKATRSSSESRGRASRWEDLKAGKGSTWLGWGAHRAEGPRTEGETEAWRGTWPKQGHRWSRAWNPRPPGWSSAARSRVGAQAGGSARLGPPIERAHTNVYSENKGSDLHRTQTSSLSVRETLHLLRNGSSGFLPLQRRPTLKPRLCGQDRSPASSDGGRHCRWSRVLQGGACPGPAFLSSLLIWPPEAGLPNSPYKVAALGDPEKSGMADLLSGGASWEAFPPAPRPVWAAGLMVVWGEGGLCPSHMELLFSAEDNKLQAQLVGAPGPGSSEVHLAALGRQAGERLAQPSQSLNKEGSFRLPHISARTLDLQILKQTGPSPPQREPMCLIRQTHRRAGSSPQDPPHKGRYPSPASPACQREPEPLLAIPTPLHQLCQGLSSRISGCPNTVQGAPGDRKMLKVGWPLPPAVFSLARRIRPSLGNGRQGRRQRAGHSAKALNRTLGQHRGAEAPGWGWKASQSGGEGREDFPGGGLRPPAEPGHLPRGGDTQEVPRWPGTRWQAVTGTLSPHGQQAQEAEPGESSCPVWAEGLFLLRDDEPLDTPVRKPRRPVPAGRHVPTGHEGRPFRKGSAAFQTAGLWGAAFPPVRVSNPWGNTGPAWPLFQDKQRAEATRTMPFFTLATSRPHLNIDACAERASACRAASARPSSHQKGSALRSGSFSLSSLVRPEHPALQGQLEPTWQGARPGRQRCRSSEPPAPARGFPPVSTFPALKAGGKQHSMAACRMGHLGGTVGGVVCSQTRGAHSARSQTPGEKPLSALAEGSPPGHASLPGPWETFQVTIQVASCVRQHTPAPGPRGWWAGKGTKHCWSTCPVLSTSVLTPGETALNLGEKPVLSHQLVSLSVLRSSSWTPSPSPLSFRPQQTALLVDSLQMIHLLGPVSAACHTALTAPAVSASLGTWHRSLVMHCKGLEPGGGCPCEQLLRLPTGCTPGCSHTSPEEVQGGEGGPLLLPSSPPSGSALPPCDPLHWSGLSHSHLHSQGARPGHLGFTESMGLGRGSWPSRGEGHWPRTMGGRQHWAKKQLGSLWLPKFQRVYQHIDGQPVQQKEVCGRAAGTVSAENVLLLARAPPACERLRQAHELFTADRVCLKAIATHLCWLCLASGPPLTWTLQLQWFSEDISPRSSRPDGFSNKVTLSCPNTPRTGLDSVTQPGREGCCTATLRLKRSKQEGTWSPRGRNRRGGCTAEHHRATGPGAVGWKERTLTQAGRCPRP</sequence>
<proteinExistence type="predicted"/>
<dbReference type="EMBL" id="JWIN03000017">
    <property type="protein sequence ID" value="KAB1264464.1"/>
    <property type="molecule type" value="Genomic_DNA"/>
</dbReference>
<feature type="region of interest" description="Disordered" evidence="1">
    <location>
        <begin position="1138"/>
        <end position="1165"/>
    </location>
</feature>
<feature type="region of interest" description="Disordered" evidence="1">
    <location>
        <begin position="153"/>
        <end position="203"/>
    </location>
</feature>
<feature type="region of interest" description="Disordered" evidence="1">
    <location>
        <begin position="221"/>
        <end position="280"/>
    </location>
</feature>
<feature type="region of interest" description="Disordered" evidence="1">
    <location>
        <begin position="1535"/>
        <end position="1564"/>
    </location>
</feature>
<feature type="region of interest" description="Disordered" evidence="1">
    <location>
        <begin position="1579"/>
        <end position="1612"/>
    </location>
</feature>
<reference evidence="2 3" key="1">
    <citation type="journal article" date="2019" name="Mol. Ecol. Resour.">
        <title>Improving Illumina assemblies with Hi-C and long reads: an example with the North African dromedary.</title>
        <authorList>
            <person name="Elbers J.P."/>
            <person name="Rogers M.F."/>
            <person name="Perelman P.L."/>
            <person name="Proskuryakova A.A."/>
            <person name="Serdyukova N.A."/>
            <person name="Johnson W.E."/>
            <person name="Horin P."/>
            <person name="Corander J."/>
            <person name="Murphy D."/>
            <person name="Burger P.A."/>
        </authorList>
    </citation>
    <scope>NUCLEOTIDE SEQUENCE [LARGE SCALE GENOMIC DNA]</scope>
    <source>
        <strain evidence="2">Drom800</strain>
        <tissue evidence="2">Blood</tissue>
    </source>
</reference>
<feature type="compositionally biased region" description="Basic and acidic residues" evidence="1">
    <location>
        <begin position="633"/>
        <end position="646"/>
    </location>
</feature>
<feature type="region of interest" description="Disordered" evidence="1">
    <location>
        <begin position="1766"/>
        <end position="1811"/>
    </location>
</feature>
<feature type="compositionally biased region" description="Basic and acidic residues" evidence="1">
    <location>
        <begin position="259"/>
        <end position="269"/>
    </location>
</feature>
<feature type="compositionally biased region" description="Low complexity" evidence="1">
    <location>
        <begin position="1547"/>
        <end position="1564"/>
    </location>
</feature>
<organism evidence="2 3">
    <name type="scientific">Camelus dromedarius</name>
    <name type="common">Dromedary</name>
    <name type="synonym">Arabian camel</name>
    <dbReference type="NCBI Taxonomy" id="9838"/>
    <lineage>
        <taxon>Eukaryota</taxon>
        <taxon>Metazoa</taxon>
        <taxon>Chordata</taxon>
        <taxon>Craniata</taxon>
        <taxon>Vertebrata</taxon>
        <taxon>Euteleostomi</taxon>
        <taxon>Mammalia</taxon>
        <taxon>Eutheria</taxon>
        <taxon>Laurasiatheria</taxon>
        <taxon>Artiodactyla</taxon>
        <taxon>Tylopoda</taxon>
        <taxon>Camelidae</taxon>
        <taxon>Camelus</taxon>
    </lineage>
</organism>
<feature type="region of interest" description="Disordered" evidence="1">
    <location>
        <begin position="1042"/>
        <end position="1122"/>
    </location>
</feature>
<feature type="compositionally biased region" description="Basic and acidic residues" evidence="1">
    <location>
        <begin position="168"/>
        <end position="181"/>
    </location>
</feature>
<feature type="region of interest" description="Disordered" evidence="1">
    <location>
        <begin position="561"/>
        <end position="590"/>
    </location>
</feature>
<dbReference type="Proteomes" id="UP000299084">
    <property type="component" value="Unassembled WGS sequence"/>
</dbReference>
<keyword evidence="3" id="KW-1185">Reference proteome</keyword>